<dbReference type="OrthoDB" id="19553at2759"/>
<evidence type="ECO:0000313" key="2">
    <source>
        <dbReference type="EMBL" id="ETO04695.1"/>
    </source>
</evidence>
<gene>
    <name evidence="2" type="ORF">RFI_32701</name>
</gene>
<protein>
    <recommendedName>
        <fullName evidence="1">MIT domain-containing protein</fullName>
    </recommendedName>
</protein>
<dbReference type="Gene3D" id="1.20.58.80">
    <property type="entry name" value="Phosphotransferase system, lactose/cellobiose-type IIA subunit"/>
    <property type="match status" value="1"/>
</dbReference>
<name>X6LVD6_RETFI</name>
<reference evidence="2 3" key="1">
    <citation type="journal article" date="2013" name="Curr. Biol.">
        <title>The Genome of the Foraminiferan Reticulomyxa filosa.</title>
        <authorList>
            <person name="Glockner G."/>
            <person name="Hulsmann N."/>
            <person name="Schleicher M."/>
            <person name="Noegel A.A."/>
            <person name="Eichinger L."/>
            <person name="Gallinger C."/>
            <person name="Pawlowski J."/>
            <person name="Sierra R."/>
            <person name="Euteneuer U."/>
            <person name="Pillet L."/>
            <person name="Moustafa A."/>
            <person name="Platzer M."/>
            <person name="Groth M."/>
            <person name="Szafranski K."/>
            <person name="Schliwa M."/>
        </authorList>
    </citation>
    <scope>NUCLEOTIDE SEQUENCE [LARGE SCALE GENOMIC DNA]</scope>
</reference>
<dbReference type="SUPFAM" id="SSF116846">
    <property type="entry name" value="MIT domain"/>
    <property type="match status" value="1"/>
</dbReference>
<dbReference type="EMBL" id="ASPP01029048">
    <property type="protein sequence ID" value="ETO04695.1"/>
    <property type="molecule type" value="Genomic_DNA"/>
</dbReference>
<dbReference type="Pfam" id="PF04212">
    <property type="entry name" value="MIT"/>
    <property type="match status" value="1"/>
</dbReference>
<evidence type="ECO:0000259" key="1">
    <source>
        <dbReference type="Pfam" id="PF04212"/>
    </source>
</evidence>
<proteinExistence type="predicted"/>
<dbReference type="InterPro" id="IPR007330">
    <property type="entry name" value="MIT_dom"/>
</dbReference>
<comment type="caution">
    <text evidence="2">The sequence shown here is derived from an EMBL/GenBank/DDBJ whole genome shotgun (WGS) entry which is preliminary data.</text>
</comment>
<sequence>MAQNSSNENISLAKATEILNRAIIKDNNVNYFQKKHTSNGSKKQTQQQQYEEALVLYKEGLQSLFVAKKAEKDQAVAKEIGKQLQQHLTRAEQIKEEISVKHEKPDRWHIGKCFYLNI</sequence>
<accession>X6LVD6</accession>
<evidence type="ECO:0000313" key="3">
    <source>
        <dbReference type="Proteomes" id="UP000023152"/>
    </source>
</evidence>
<feature type="domain" description="MIT" evidence="1">
    <location>
        <begin position="46"/>
        <end position="96"/>
    </location>
</feature>
<keyword evidence="3" id="KW-1185">Reference proteome</keyword>
<dbReference type="Proteomes" id="UP000023152">
    <property type="component" value="Unassembled WGS sequence"/>
</dbReference>
<dbReference type="AlphaFoldDB" id="X6LVD6"/>
<organism evidence="2 3">
    <name type="scientific">Reticulomyxa filosa</name>
    <dbReference type="NCBI Taxonomy" id="46433"/>
    <lineage>
        <taxon>Eukaryota</taxon>
        <taxon>Sar</taxon>
        <taxon>Rhizaria</taxon>
        <taxon>Retaria</taxon>
        <taxon>Foraminifera</taxon>
        <taxon>Monothalamids</taxon>
        <taxon>Reticulomyxidae</taxon>
        <taxon>Reticulomyxa</taxon>
    </lineage>
</organism>
<dbReference type="InterPro" id="IPR036181">
    <property type="entry name" value="MIT_dom_sf"/>
</dbReference>